<comment type="caution">
    <text evidence="1">The sequence shown here is derived from an EMBL/GenBank/DDBJ whole genome shotgun (WGS) entry which is preliminary data.</text>
</comment>
<sequence>MLAPPTSQAPECNYSYNNAAQPKTAEDILAAMQPICTERGGLRVLNKLFTSGNSKEPINLILTCIGDNPNQVIFHCLFSTSYENL</sequence>
<dbReference type="AlphaFoldDB" id="A0A9X2ICH5"/>
<dbReference type="Proteomes" id="UP001139721">
    <property type="component" value="Unassembled WGS sequence"/>
</dbReference>
<name>A0A9X2ICH5_9GAMM</name>
<gene>
    <name evidence="1" type="ORF">LOX96_10005</name>
</gene>
<proteinExistence type="predicted"/>
<evidence type="ECO:0000313" key="2">
    <source>
        <dbReference type="Proteomes" id="UP001139721"/>
    </source>
</evidence>
<accession>A0A9X2ICH5</accession>
<organism evidence="1 2">
    <name type="scientific">Legionella maioricensis</name>
    <dbReference type="NCBI Taxonomy" id="2896528"/>
    <lineage>
        <taxon>Bacteria</taxon>
        <taxon>Pseudomonadati</taxon>
        <taxon>Pseudomonadota</taxon>
        <taxon>Gammaproteobacteria</taxon>
        <taxon>Legionellales</taxon>
        <taxon>Legionellaceae</taxon>
        <taxon>Legionella</taxon>
    </lineage>
</organism>
<protein>
    <submittedName>
        <fullName evidence="1">Uncharacterized protein</fullName>
    </submittedName>
</protein>
<dbReference type="RefSeq" id="WP_250421768.1">
    <property type="nucleotide sequence ID" value="NZ_JAJKBJ010000010.1"/>
</dbReference>
<keyword evidence="2" id="KW-1185">Reference proteome</keyword>
<reference evidence="1" key="1">
    <citation type="submission" date="2021-11" db="EMBL/GenBank/DDBJ databases">
        <title>Legionella maioricencis sp. nov., a new species isolated from hot water samples in Mallorca.</title>
        <authorList>
            <person name="Crespi S."/>
            <person name="Drasar V."/>
            <person name="Salva-Serra F."/>
            <person name="Jaen-Luchoro D."/>
            <person name="Pineiro-Iglesias B."/>
            <person name="Aliaga F."/>
            <person name="Fernandez-Juarez V."/>
            <person name="Coll G."/>
            <person name="Moore E.R.B."/>
            <person name="Bennasar-Figueras A."/>
        </authorList>
    </citation>
    <scope>NUCLEOTIDE SEQUENCE</scope>
    <source>
        <strain evidence="1">HCPI-6</strain>
    </source>
</reference>
<dbReference type="EMBL" id="JAJKBJ010000010">
    <property type="protein sequence ID" value="MCL9684427.1"/>
    <property type="molecule type" value="Genomic_DNA"/>
</dbReference>
<evidence type="ECO:0000313" key="1">
    <source>
        <dbReference type="EMBL" id="MCL9684427.1"/>
    </source>
</evidence>